<evidence type="ECO:0000313" key="2">
    <source>
        <dbReference type="Proteomes" id="UP000010411"/>
    </source>
</evidence>
<keyword evidence="2" id="KW-1185">Reference proteome</keyword>
<accession>L1L3L6</accession>
<organism evidence="1 2">
    <name type="scientific">Streptomyces ipomoeae 91-03</name>
    <dbReference type="NCBI Taxonomy" id="698759"/>
    <lineage>
        <taxon>Bacteria</taxon>
        <taxon>Bacillati</taxon>
        <taxon>Actinomycetota</taxon>
        <taxon>Actinomycetes</taxon>
        <taxon>Kitasatosporales</taxon>
        <taxon>Streptomycetaceae</taxon>
        <taxon>Streptomyces</taxon>
    </lineage>
</organism>
<reference evidence="1 2" key="1">
    <citation type="submission" date="2012-11" db="EMBL/GenBank/DDBJ databases">
        <authorList>
            <person name="Huguet-Tapia J.C."/>
            <person name="Durkin A.S."/>
            <person name="Pettis G.S."/>
            <person name="Badger J.H."/>
        </authorList>
    </citation>
    <scope>NUCLEOTIDE SEQUENCE [LARGE SCALE GENOMIC DNA]</scope>
    <source>
        <strain evidence="1 2">91-03</strain>
    </source>
</reference>
<dbReference type="EMBL" id="AEJC01000166">
    <property type="protein sequence ID" value="EKX67208.1"/>
    <property type="molecule type" value="Genomic_DNA"/>
</dbReference>
<comment type="caution">
    <text evidence="1">The sequence shown here is derived from an EMBL/GenBank/DDBJ whole genome shotgun (WGS) entry which is preliminary data.</text>
</comment>
<dbReference type="AlphaFoldDB" id="L1L3L6"/>
<gene>
    <name evidence="1" type="ORF">STRIP9103_08949</name>
</gene>
<proteinExistence type="predicted"/>
<protein>
    <submittedName>
        <fullName evidence="1">Uncharacterized protein</fullName>
    </submittedName>
</protein>
<sequence>MRAAAPSAATPPAATKALRLLVRL</sequence>
<name>L1L3L6_9ACTN</name>
<dbReference type="Proteomes" id="UP000010411">
    <property type="component" value="Unassembled WGS sequence"/>
</dbReference>
<evidence type="ECO:0000313" key="1">
    <source>
        <dbReference type="EMBL" id="EKX67208.1"/>
    </source>
</evidence>